<dbReference type="HOGENOM" id="CLU_030140_0_1_1"/>
<name>M3YAG9_MUSPF</name>
<keyword evidence="10" id="KW-0053">Apoptosis</keyword>
<keyword evidence="12" id="KW-0810">Translation regulation</keyword>
<evidence type="ECO:0000256" key="13">
    <source>
        <dbReference type="ARBA" id="ARBA00023002"/>
    </source>
</evidence>
<evidence type="ECO:0000256" key="14">
    <source>
        <dbReference type="ARBA" id="ARBA00023027"/>
    </source>
</evidence>
<evidence type="ECO:0000256" key="10">
    <source>
        <dbReference type="ARBA" id="ARBA00022703"/>
    </source>
</evidence>
<dbReference type="Gene3D" id="3.30.360.10">
    <property type="entry name" value="Dihydrodipicolinate Reductase, domain 2"/>
    <property type="match status" value="1"/>
</dbReference>
<feature type="binding site" evidence="23">
    <location>
        <position position="71"/>
    </location>
    <ligand>
        <name>NAD(+)</name>
        <dbReference type="ChEBI" id="CHEBI:57540"/>
    </ligand>
</feature>
<keyword evidence="9" id="KW-0808">Transferase</keyword>
<evidence type="ECO:0000313" key="27">
    <source>
        <dbReference type="Ensembl" id="ENSMPUP00000008326.1"/>
    </source>
</evidence>
<evidence type="ECO:0000256" key="6">
    <source>
        <dbReference type="ARBA" id="ARBA00013119"/>
    </source>
</evidence>
<evidence type="ECO:0000256" key="22">
    <source>
        <dbReference type="PIRSR" id="PIRSR000149-1"/>
    </source>
</evidence>
<keyword evidence="17" id="KW-0539">Nucleus</keyword>
<dbReference type="Ensembl" id="ENSMPUT00000008459.1">
    <property type="protein sequence ID" value="ENSMPUP00000008326.1"/>
    <property type="gene ID" value="ENSMPUG00000008389.1"/>
</dbReference>
<dbReference type="eggNOG" id="KOG0657">
    <property type="taxonomic scope" value="Eukaryota"/>
</dbReference>
<evidence type="ECO:0000256" key="19">
    <source>
        <dbReference type="ARBA" id="ARBA00046997"/>
    </source>
</evidence>
<dbReference type="Gene3D" id="3.40.50.720">
    <property type="entry name" value="NAD(P)-binding Rossmann-like Domain"/>
    <property type="match status" value="1"/>
</dbReference>
<evidence type="ECO:0000256" key="24">
    <source>
        <dbReference type="PIRSR" id="PIRSR000149-4"/>
    </source>
</evidence>
<dbReference type="InParanoid" id="M3YAG9"/>
<evidence type="ECO:0000256" key="12">
    <source>
        <dbReference type="ARBA" id="ARBA00022845"/>
    </source>
</evidence>
<keyword evidence="16" id="KW-0206">Cytoskeleton</keyword>
<comment type="catalytic activity">
    <reaction evidence="20">
        <text>D-glyceraldehyde 3-phosphate + phosphate + NAD(+) = (2R)-3-phospho-glyceroyl phosphate + NADH + H(+)</text>
        <dbReference type="Rhea" id="RHEA:10300"/>
        <dbReference type="ChEBI" id="CHEBI:15378"/>
        <dbReference type="ChEBI" id="CHEBI:43474"/>
        <dbReference type="ChEBI" id="CHEBI:57540"/>
        <dbReference type="ChEBI" id="CHEBI:57604"/>
        <dbReference type="ChEBI" id="CHEBI:57945"/>
        <dbReference type="ChEBI" id="CHEBI:59776"/>
        <dbReference type="EC" id="1.2.1.12"/>
    </reaction>
</comment>
<dbReference type="GO" id="GO:0005829">
    <property type="term" value="C:cytosol"/>
    <property type="evidence" value="ECO:0007669"/>
    <property type="project" value="UniProtKB-SubCell"/>
</dbReference>
<evidence type="ECO:0000256" key="16">
    <source>
        <dbReference type="ARBA" id="ARBA00023212"/>
    </source>
</evidence>
<dbReference type="GeneTree" id="ENSGT00940000153112"/>
<dbReference type="GO" id="GO:0005634">
    <property type="term" value="C:nucleus"/>
    <property type="evidence" value="ECO:0007669"/>
    <property type="project" value="UniProtKB-SubCell"/>
</dbReference>
<dbReference type="InterPro" id="IPR020828">
    <property type="entry name" value="GlycerAld_3-P_DH_NAD(P)-bd"/>
</dbReference>
<evidence type="ECO:0000256" key="3">
    <source>
        <dbReference type="ARBA" id="ARBA00004514"/>
    </source>
</evidence>
<dbReference type="GO" id="GO:0016740">
    <property type="term" value="F:transferase activity"/>
    <property type="evidence" value="ECO:0007669"/>
    <property type="project" value="UniProtKB-KW"/>
</dbReference>
<dbReference type="GO" id="GO:0006915">
    <property type="term" value="P:apoptotic process"/>
    <property type="evidence" value="ECO:0007669"/>
    <property type="project" value="UniProtKB-KW"/>
</dbReference>
<evidence type="ECO:0000256" key="2">
    <source>
        <dbReference type="ARBA" id="ARBA00004245"/>
    </source>
</evidence>
<evidence type="ECO:0000256" key="21">
    <source>
        <dbReference type="ARBA" id="ARBA00048005"/>
    </source>
</evidence>
<feature type="domain" description="Glyceraldehyde 3-phosphate dehydrogenase NAD(P) binding" evidence="26">
    <location>
        <begin position="3"/>
        <end position="144"/>
    </location>
</feature>
<evidence type="ECO:0000256" key="15">
    <source>
        <dbReference type="ARBA" id="ARBA00023152"/>
    </source>
</evidence>
<dbReference type="GO" id="GO:0051287">
    <property type="term" value="F:NAD binding"/>
    <property type="evidence" value="ECO:0007669"/>
    <property type="project" value="InterPro"/>
</dbReference>
<reference evidence="27" key="1">
    <citation type="submission" date="2024-06" db="UniProtKB">
        <authorList>
            <consortium name="Ensembl"/>
        </authorList>
    </citation>
    <scope>IDENTIFICATION</scope>
</reference>
<evidence type="ECO:0000256" key="1">
    <source>
        <dbReference type="ARBA" id="ARBA00004123"/>
    </source>
</evidence>
<evidence type="ECO:0000256" key="5">
    <source>
        <dbReference type="ARBA" id="ARBA00007406"/>
    </source>
</evidence>
<evidence type="ECO:0000256" key="11">
    <source>
        <dbReference type="ARBA" id="ARBA00022799"/>
    </source>
</evidence>
<evidence type="ECO:0000256" key="4">
    <source>
        <dbReference type="ARBA" id="ARBA00004869"/>
    </source>
</evidence>
<evidence type="ECO:0000256" key="17">
    <source>
        <dbReference type="ARBA" id="ARBA00023242"/>
    </source>
</evidence>
<dbReference type="EMBL" id="AEYP01050507">
    <property type="status" value="NOT_ANNOTATED_CDS"/>
    <property type="molecule type" value="Genomic_DNA"/>
</dbReference>
<keyword evidence="15" id="KW-0324">Glycolysis</keyword>
<keyword evidence="14 23" id="KW-0520">NAD</keyword>
<dbReference type="InterPro" id="IPR036291">
    <property type="entry name" value="NAD(P)-bd_dom_sf"/>
</dbReference>
<dbReference type="STRING" id="9669.ENSMPUP00000008326"/>
<evidence type="ECO:0000256" key="20">
    <source>
        <dbReference type="ARBA" id="ARBA00047698"/>
    </source>
</evidence>
<dbReference type="PANTHER" id="PTHR10836:SF111">
    <property type="entry name" value="GLYCERALDEHYDE-3-PHOSPHATE DEHYDROGENASE"/>
    <property type="match status" value="1"/>
</dbReference>
<dbReference type="PRINTS" id="PR00078">
    <property type="entry name" value="G3PDHDRGNASE"/>
</dbReference>
<evidence type="ECO:0000256" key="9">
    <source>
        <dbReference type="ARBA" id="ARBA00022679"/>
    </source>
</evidence>
<dbReference type="AlphaFoldDB" id="M3YAG9"/>
<comment type="pathway">
    <text evidence="4">Carbohydrate degradation; glycolysis; pyruvate from D-glyceraldehyde 3-phosphate: step 1/5.</text>
</comment>
<evidence type="ECO:0000256" key="25">
    <source>
        <dbReference type="SAM" id="MobiDB-lite"/>
    </source>
</evidence>
<dbReference type="EC" id="1.2.1.12" evidence="6"/>
<dbReference type="PIRSF" id="PIRSF000149">
    <property type="entry name" value="GAP_DH"/>
    <property type="match status" value="1"/>
</dbReference>
<feature type="active site" description="Nucleophile" evidence="22">
    <location>
        <position position="144"/>
    </location>
</feature>
<dbReference type="GO" id="GO:0004365">
    <property type="term" value="F:glyceraldehyde-3-phosphate dehydrogenase (NAD+) (phosphorylating) activity"/>
    <property type="evidence" value="ECO:0007669"/>
    <property type="project" value="UniProtKB-EC"/>
</dbReference>
<feature type="region of interest" description="Disordered" evidence="25">
    <location>
        <begin position="105"/>
        <end position="128"/>
    </location>
</feature>
<feature type="site" description="Activates thiol group during catalysis" evidence="24">
    <location>
        <position position="169"/>
    </location>
</feature>
<dbReference type="GO" id="GO:0006417">
    <property type="term" value="P:regulation of translation"/>
    <property type="evidence" value="ECO:0007669"/>
    <property type="project" value="UniProtKB-KW"/>
</dbReference>
<dbReference type="SMART" id="SM00846">
    <property type="entry name" value="Gp_dh_N"/>
    <property type="match status" value="1"/>
</dbReference>
<organism evidence="27">
    <name type="scientific">Mustela putorius furo</name>
    <name type="common">European domestic ferret</name>
    <name type="synonym">Mustela furo</name>
    <dbReference type="NCBI Taxonomy" id="9669"/>
    <lineage>
        <taxon>Eukaryota</taxon>
        <taxon>Metazoa</taxon>
        <taxon>Chordata</taxon>
        <taxon>Craniata</taxon>
        <taxon>Vertebrata</taxon>
        <taxon>Euteleostomi</taxon>
        <taxon>Mammalia</taxon>
        <taxon>Eutheria</taxon>
        <taxon>Laurasiatheria</taxon>
        <taxon>Carnivora</taxon>
        <taxon>Caniformia</taxon>
        <taxon>Musteloidea</taxon>
        <taxon>Mustelidae</taxon>
        <taxon>Mustelinae</taxon>
        <taxon>Mustela</taxon>
    </lineage>
</organism>
<dbReference type="InterPro" id="IPR020829">
    <property type="entry name" value="GlycerAld_3-P_DH_cat"/>
</dbReference>
<dbReference type="Pfam" id="PF02800">
    <property type="entry name" value="Gp_dh_C"/>
    <property type="match status" value="1"/>
</dbReference>
<protein>
    <recommendedName>
        <fullName evidence="7">Glyceraldehyde-3-phosphate dehydrogenase</fullName>
        <ecNumber evidence="6">1.2.1.12</ecNumber>
    </recommendedName>
    <alternativeName>
        <fullName evidence="18">Peptidyl-cysteine S-nitrosylase GAPDH</fullName>
    </alternativeName>
</protein>
<evidence type="ECO:0000256" key="23">
    <source>
        <dbReference type="PIRSR" id="PIRSR000149-3"/>
    </source>
</evidence>
<evidence type="ECO:0000256" key="8">
    <source>
        <dbReference type="ARBA" id="ARBA00022490"/>
    </source>
</evidence>
<proteinExistence type="inferred from homology"/>
<dbReference type="GO" id="GO:0006096">
    <property type="term" value="P:glycolytic process"/>
    <property type="evidence" value="ECO:0007669"/>
    <property type="project" value="UniProtKB-KW"/>
</dbReference>
<sequence length="316" mass="33581">TTVKVGVNACGGAGCLVTSTDCGSGKVNIVATSPSVDLDHMVSVLSWDSTPSRFRGTGRAEWETCRPWKERDPANTRWGDASAESVMESTGMSPTTEKARACLTAGPRKSSPLTPHPAEAPVFGTGTNREKYNGSLKTASKVSCTTKHVPLYSRSHTTPLEHHGGTRGHSVCRHCPSGKLRRDGRAAAQNVIPAFSGTSKAVAKVIPELNGKLTGMASRVPTANVSAMDRTSRPQKAAKHNDVKKVVRQARESPLEGTLGSTEDQLVSCDSGRRQANATANARAGTALSDHCSWSDGRSDRSYRVVDVMVHMASKE</sequence>
<keyword evidence="13" id="KW-0560">Oxidoreductase</keyword>
<dbReference type="InterPro" id="IPR020831">
    <property type="entry name" value="GlycerAld/Erythrose_P_DH"/>
</dbReference>
<accession>M3YAG9</accession>
<keyword evidence="8" id="KW-0963">Cytoplasm</keyword>
<dbReference type="SUPFAM" id="SSF51735">
    <property type="entry name" value="NAD(P)-binding Rossmann-fold domains"/>
    <property type="match status" value="1"/>
</dbReference>
<dbReference type="GO" id="GO:0005856">
    <property type="term" value="C:cytoskeleton"/>
    <property type="evidence" value="ECO:0007669"/>
    <property type="project" value="UniProtKB-SubCell"/>
</dbReference>
<keyword evidence="11" id="KW-0702">S-nitrosylation</keyword>
<comment type="subunit">
    <text evidence="19">Homotetramer. Interacts with TPPP; the interaction is direct. Interacts (when S-nitrosylated) with SIAH1; leading to nuclear translocation. Interacts with RILPL1/GOSPEL, leading to prevent the interaction between GAPDH and SIAH1 and prevent nuclear translocation. Interacts with CHP1; the interaction increases the binding of CHP1 with microtubules. Associates with microtubules. Interacts with EIF1AD, USP25, PRKCI and WARS1. Interacts with phosphorylated RPL13A; inhibited by oxidatively-modified low-densitity lipoprotein (LDL(ox)). Component of the GAIT complex. Interacts with FKBP6; leading to inhibit GAPDH catalytic activity. Interacts with TRAF2, promoting TRAF2 ubiquitination. Interacts with TRAF3, promoting TRAF3 ubiquitination.</text>
</comment>
<comment type="subcellular location">
    <subcellularLocation>
        <location evidence="2">Cytoplasm</location>
        <location evidence="2">Cytoskeleton</location>
    </subcellularLocation>
    <subcellularLocation>
        <location evidence="3">Cytoplasm</location>
        <location evidence="3">Cytosol</location>
    </subcellularLocation>
    <subcellularLocation>
        <location evidence="1">Nucleus</location>
    </subcellularLocation>
</comment>
<evidence type="ECO:0000256" key="7">
    <source>
        <dbReference type="ARBA" id="ARBA00021022"/>
    </source>
</evidence>
<evidence type="ECO:0000259" key="26">
    <source>
        <dbReference type="SMART" id="SM00846"/>
    </source>
</evidence>
<dbReference type="PANTHER" id="PTHR10836">
    <property type="entry name" value="GLYCERALDEHYDE 3-PHOSPHATE DEHYDROGENASE"/>
    <property type="match status" value="1"/>
</dbReference>
<comment type="similarity">
    <text evidence="5">Belongs to the glyceraldehyde-3-phosphate dehydrogenase family.</text>
</comment>
<dbReference type="SUPFAM" id="SSF55347">
    <property type="entry name" value="Glyceraldehyde-3-phosphate dehydrogenase-like, C-terminal domain"/>
    <property type="match status" value="1"/>
</dbReference>
<evidence type="ECO:0000256" key="18">
    <source>
        <dbReference type="ARBA" id="ARBA00031890"/>
    </source>
</evidence>
<keyword evidence="23" id="KW-0547">Nucleotide-binding</keyword>
<comment type="catalytic activity">
    <reaction evidence="21">
        <text>S-nitroso-L-cysteinyl-[GAPDH] + L-cysteinyl-[protein] = L-cysteinyl-[GAPDH] + S-nitroso-L-cysteinyl-[protein]</text>
        <dbReference type="Rhea" id="RHEA:66684"/>
        <dbReference type="Rhea" id="RHEA-COMP:10131"/>
        <dbReference type="Rhea" id="RHEA-COMP:17089"/>
        <dbReference type="Rhea" id="RHEA-COMP:17090"/>
        <dbReference type="Rhea" id="RHEA-COMP:17091"/>
        <dbReference type="ChEBI" id="CHEBI:29950"/>
        <dbReference type="ChEBI" id="CHEBI:149494"/>
    </reaction>
    <physiologicalReaction direction="left-to-right" evidence="21">
        <dbReference type="Rhea" id="RHEA:66685"/>
    </physiologicalReaction>
</comment>